<dbReference type="SUPFAM" id="SSF52833">
    <property type="entry name" value="Thioredoxin-like"/>
    <property type="match status" value="1"/>
</dbReference>
<proteinExistence type="inferred from homology"/>
<dbReference type="SFLD" id="SFLDS00019">
    <property type="entry name" value="Glutathione_Transferase_(cytos"/>
    <property type="match status" value="1"/>
</dbReference>
<dbReference type="Proteomes" id="UP000078435">
    <property type="component" value="Unassembled WGS sequence"/>
</dbReference>
<dbReference type="Pfam" id="PF02798">
    <property type="entry name" value="GST_N"/>
    <property type="match status" value="1"/>
</dbReference>
<dbReference type="Gene3D" id="1.20.1050.10">
    <property type="match status" value="1"/>
</dbReference>
<comment type="similarity">
    <text evidence="1 3">Belongs to the GST superfamily.</text>
</comment>
<dbReference type="PROSITE" id="PS50404">
    <property type="entry name" value="GST_NTER"/>
    <property type="match status" value="1"/>
</dbReference>
<reference evidence="6 7" key="1">
    <citation type="submission" date="2016-02" db="EMBL/GenBank/DDBJ databases">
        <title>Draft genome sequence of Aeromonas trota strain 1999lcr isolated from cerebrospinal fluid (CSF).</title>
        <authorList>
            <person name="Dallagassa C.B."/>
            <person name="Prediger K.C."/>
            <person name="Weiss V.A."/>
            <person name="Assis F.E."/>
            <person name="Baura V."/>
            <person name="Cruz L.M."/>
            <person name="Souza E.M."/>
            <person name="Pedrosa F.O."/>
            <person name="Fadel-Picheth C.M."/>
        </authorList>
    </citation>
    <scope>NUCLEOTIDE SEQUENCE [LARGE SCALE GENOMIC DNA]</scope>
    <source>
        <strain evidence="6 7">1999lcr</strain>
    </source>
</reference>
<dbReference type="SFLD" id="SFLDG00358">
    <property type="entry name" value="Main_(cytGST)"/>
    <property type="match status" value="1"/>
</dbReference>
<dbReference type="CDD" id="cd03046">
    <property type="entry name" value="GST_N_GTT1_like"/>
    <property type="match status" value="1"/>
</dbReference>
<dbReference type="InterPro" id="IPR040079">
    <property type="entry name" value="Glutathione_S-Trfase"/>
</dbReference>
<dbReference type="Pfam" id="PF00043">
    <property type="entry name" value="GST_C"/>
    <property type="match status" value="1"/>
</dbReference>
<dbReference type="InterPro" id="IPR036282">
    <property type="entry name" value="Glutathione-S-Trfase_C_sf"/>
</dbReference>
<protein>
    <submittedName>
        <fullName evidence="6">Glutathione S-transferase</fullName>
    </submittedName>
</protein>
<evidence type="ECO:0000256" key="3">
    <source>
        <dbReference type="RuleBase" id="RU003494"/>
    </source>
</evidence>
<dbReference type="SUPFAM" id="SSF47616">
    <property type="entry name" value="GST C-terminal domain-like"/>
    <property type="match status" value="1"/>
</dbReference>
<dbReference type="PANTHER" id="PTHR44051">
    <property type="entry name" value="GLUTATHIONE S-TRANSFERASE-RELATED"/>
    <property type="match status" value="1"/>
</dbReference>
<keyword evidence="2 6" id="KW-0808">Transferase</keyword>
<dbReference type="PANTHER" id="PTHR44051:SF21">
    <property type="entry name" value="GLUTATHIONE S-TRANSFERASE FAMILY PROTEIN"/>
    <property type="match status" value="1"/>
</dbReference>
<dbReference type="OrthoDB" id="5740960at2"/>
<dbReference type="EMBL" id="JMGO02000018">
    <property type="protein sequence ID" value="KXU78517.1"/>
    <property type="molecule type" value="Genomic_DNA"/>
</dbReference>
<dbReference type="GO" id="GO:0016740">
    <property type="term" value="F:transferase activity"/>
    <property type="evidence" value="ECO:0007669"/>
    <property type="project" value="UniProtKB-KW"/>
</dbReference>
<dbReference type="InterPro" id="IPR004046">
    <property type="entry name" value="GST_C"/>
</dbReference>
<dbReference type="SFLD" id="SFLDG01150">
    <property type="entry name" value="Main.1:_Beta-like"/>
    <property type="match status" value="1"/>
</dbReference>
<accession>A0A175VDF6</accession>
<evidence type="ECO:0000259" key="5">
    <source>
        <dbReference type="PROSITE" id="PS50405"/>
    </source>
</evidence>
<feature type="domain" description="GST N-terminal" evidence="4">
    <location>
        <begin position="1"/>
        <end position="80"/>
    </location>
</feature>
<dbReference type="InterPro" id="IPR010987">
    <property type="entry name" value="Glutathione-S-Trfase_C-like"/>
</dbReference>
<dbReference type="InterPro" id="IPR036249">
    <property type="entry name" value="Thioredoxin-like_sf"/>
</dbReference>
<evidence type="ECO:0000256" key="1">
    <source>
        <dbReference type="ARBA" id="ARBA00007409"/>
    </source>
</evidence>
<dbReference type="PROSITE" id="PS50405">
    <property type="entry name" value="GST_CTER"/>
    <property type="match status" value="1"/>
</dbReference>
<dbReference type="AlphaFoldDB" id="A0A175VDF6"/>
<dbReference type="RefSeq" id="WP_026457924.1">
    <property type="nucleotide sequence ID" value="NZ_JMGO02000018.1"/>
</dbReference>
<comment type="caution">
    <text evidence="6">The sequence shown here is derived from an EMBL/GenBank/DDBJ whole genome shotgun (WGS) entry which is preliminary data.</text>
</comment>
<sequence>MITLYGTPVSRALRVSWLLEELGIEWQFQFLDFAKGENRSDWFLTLNPSGKMPVIKDGEFVLTESAAIMQYLAEVYGPEWLPERGTQASALHAQWVSFVTCELEQPLWTIGKHRFALPEAQRLPAIFPTAKWEFDKAAAIAESWVPEQGYLLGEQITIADLLLAHTLMWATRFEQSIPPKLAAYRDRLAKRPALQAVLAKTQAIADAAQAK</sequence>
<dbReference type="STRING" id="29489.VL01_20445"/>
<dbReference type="Gene3D" id="3.40.30.10">
    <property type="entry name" value="Glutaredoxin"/>
    <property type="match status" value="1"/>
</dbReference>
<gene>
    <name evidence="6" type="ORF">LCR_05095</name>
</gene>
<evidence type="ECO:0000259" key="4">
    <source>
        <dbReference type="PROSITE" id="PS50404"/>
    </source>
</evidence>
<dbReference type="InterPro" id="IPR004045">
    <property type="entry name" value="Glutathione_S-Trfase_N"/>
</dbReference>
<evidence type="ECO:0000313" key="6">
    <source>
        <dbReference type="EMBL" id="KXU78517.1"/>
    </source>
</evidence>
<dbReference type="FunFam" id="3.40.30.10:FF:000039">
    <property type="entry name" value="Glutathione S-transferase domain"/>
    <property type="match status" value="1"/>
</dbReference>
<organism evidence="6 7">
    <name type="scientific">Aeromonas enteropelogenes</name>
    <name type="common">Aeromonas trota</name>
    <dbReference type="NCBI Taxonomy" id="29489"/>
    <lineage>
        <taxon>Bacteria</taxon>
        <taxon>Pseudomonadati</taxon>
        <taxon>Pseudomonadota</taxon>
        <taxon>Gammaproteobacteria</taxon>
        <taxon>Aeromonadales</taxon>
        <taxon>Aeromonadaceae</taxon>
        <taxon>Aeromonas</taxon>
    </lineage>
</organism>
<feature type="domain" description="GST C-terminal" evidence="5">
    <location>
        <begin position="85"/>
        <end position="207"/>
    </location>
</feature>
<name>A0A175VDF6_AEREN</name>
<evidence type="ECO:0000313" key="7">
    <source>
        <dbReference type="Proteomes" id="UP000078435"/>
    </source>
</evidence>
<evidence type="ECO:0000256" key="2">
    <source>
        <dbReference type="ARBA" id="ARBA00022679"/>
    </source>
</evidence>